<name>A0A3G7UBR4_9PSED</name>
<evidence type="ECO:0000313" key="2">
    <source>
        <dbReference type="Proteomes" id="UP000268696"/>
    </source>
</evidence>
<proteinExistence type="predicted"/>
<evidence type="ECO:0000313" key="1">
    <source>
        <dbReference type="EMBL" id="AZE56703.1"/>
    </source>
</evidence>
<organism evidence="1 2">
    <name type="scientific">Pseudomonas synxantha</name>
    <dbReference type="NCBI Taxonomy" id="47883"/>
    <lineage>
        <taxon>Bacteria</taxon>
        <taxon>Pseudomonadati</taxon>
        <taxon>Pseudomonadota</taxon>
        <taxon>Gammaproteobacteria</taxon>
        <taxon>Pseudomonadales</taxon>
        <taxon>Pseudomonadaceae</taxon>
        <taxon>Pseudomonas</taxon>
    </lineage>
</organism>
<accession>A0A3G7UBR4</accession>
<gene>
    <name evidence="1" type="ORF">C4K03_4565</name>
</gene>
<protein>
    <submittedName>
        <fullName evidence="1">Uncharacterized protein</fullName>
    </submittedName>
</protein>
<dbReference type="EMBL" id="CP027754">
    <property type="protein sequence ID" value="AZE56703.1"/>
    <property type="molecule type" value="Genomic_DNA"/>
</dbReference>
<dbReference type="Proteomes" id="UP000268696">
    <property type="component" value="Chromosome"/>
</dbReference>
<reference evidence="1 2" key="1">
    <citation type="submission" date="2018-03" db="EMBL/GenBank/DDBJ databases">
        <title>Diversity of phytobeneficial traits revealed by whole-genome analysis of worldwide-isolated phenazine-producing Pseudomonas spp.</title>
        <authorList>
            <person name="Biessy A."/>
            <person name="Novinscak A."/>
            <person name="Blom J."/>
            <person name="Leger G."/>
            <person name="Thomashow L.S."/>
            <person name="Cazorla F.M."/>
            <person name="Josic D."/>
            <person name="Filion M."/>
        </authorList>
    </citation>
    <scope>NUCLEOTIDE SEQUENCE [LARGE SCALE GENOMIC DNA]</scope>
    <source>
        <strain evidence="1 2">30B</strain>
    </source>
</reference>
<sequence>MHGRSSKSVRQKILVPSYQTVSRLSPSGRHQTGNSLFNLVTAKFATTPGIWRYRPRKHQLWEGQALMPVERACSRKTHRRRVYSGNTRYR</sequence>
<dbReference type="AlphaFoldDB" id="A0A3G7UBR4"/>